<evidence type="ECO:0000313" key="2">
    <source>
        <dbReference type="EMBL" id="BBO34773.1"/>
    </source>
</evidence>
<comment type="similarity">
    <text evidence="1">Belongs to the class-IV pyridoxal-phosphate-dependent aminotransferase family.</text>
</comment>
<dbReference type="RefSeq" id="WP_152100283.1">
    <property type="nucleotide sequence ID" value="NZ_AP021861.1"/>
</dbReference>
<dbReference type="InterPro" id="IPR050571">
    <property type="entry name" value="Class-IV_PLP-Dep_Aminotrnsfr"/>
</dbReference>
<proteinExistence type="inferred from homology"/>
<dbReference type="Gene3D" id="3.40.50.300">
    <property type="entry name" value="P-loop containing nucleotide triphosphate hydrolases"/>
    <property type="match status" value="1"/>
</dbReference>
<reference evidence="3" key="1">
    <citation type="submission" date="2019-10" db="EMBL/GenBank/DDBJ databases">
        <title>Lacipirellula parvula gen. nov., sp. nov., representing a lineage of planctomycetes widespread in freshwater anoxic habitats, and description of the family Lacipirellulaceae.</title>
        <authorList>
            <person name="Dedysh S.N."/>
            <person name="Kulichevskaya I.S."/>
            <person name="Beletsky A.V."/>
            <person name="Rakitin A.L."/>
            <person name="Mardanov A.V."/>
            <person name="Ivanova A.A."/>
            <person name="Saltykova V.X."/>
            <person name="Rijpstra W.I.C."/>
            <person name="Sinninghe Damste J.S."/>
            <person name="Ravin N.V."/>
        </authorList>
    </citation>
    <scope>NUCLEOTIDE SEQUENCE [LARGE SCALE GENOMIC DNA]</scope>
    <source>
        <strain evidence="3">PX69</strain>
    </source>
</reference>
<dbReference type="PANTHER" id="PTHR42743:SF11">
    <property type="entry name" value="AMINODEOXYCHORISMATE LYASE"/>
    <property type="match status" value="1"/>
</dbReference>
<dbReference type="Pfam" id="PF19798">
    <property type="entry name" value="Sulfotransfer_5"/>
    <property type="match status" value="1"/>
</dbReference>
<evidence type="ECO:0008006" key="4">
    <source>
        <dbReference type="Google" id="ProtNLM"/>
    </source>
</evidence>
<protein>
    <recommendedName>
        <fullName evidence="4">Sulfotransferase family protein</fullName>
    </recommendedName>
</protein>
<keyword evidence="3" id="KW-1185">Reference proteome</keyword>
<organism evidence="2 3">
    <name type="scientific">Lacipirellula parvula</name>
    <dbReference type="NCBI Taxonomy" id="2650471"/>
    <lineage>
        <taxon>Bacteria</taxon>
        <taxon>Pseudomonadati</taxon>
        <taxon>Planctomycetota</taxon>
        <taxon>Planctomycetia</taxon>
        <taxon>Pirellulales</taxon>
        <taxon>Lacipirellulaceae</taxon>
        <taxon>Lacipirellula</taxon>
    </lineage>
</organism>
<sequence>MSLRLAMWSGPRNISTAMMRSWGSRADAVVCDEPLYAHYLARTADRRHPGYDETLANHDAELLSVIRWLTGPIPQERPIFYQKQMAHHLLPEVELEWIDGLTSAFLIRDPREMLTSLLEFLPDPRVEDTGLPQQAALFERVRSRTGLTPPVLDAADVLRNPRRMLALLCDAVDVPFREEMLQWAPGPRDTDGAWAPFWYAKVYETTTFAPYKSKGVEVPERLAGVLAECERLYQQLYVHRLR</sequence>
<dbReference type="EMBL" id="AP021861">
    <property type="protein sequence ID" value="BBO34773.1"/>
    <property type="molecule type" value="Genomic_DNA"/>
</dbReference>
<accession>A0A5K7XKG9</accession>
<dbReference type="SUPFAM" id="SSF52540">
    <property type="entry name" value="P-loop containing nucleoside triphosphate hydrolases"/>
    <property type="match status" value="1"/>
</dbReference>
<dbReference type="KEGG" id="lpav:PLANPX_4385"/>
<dbReference type="InterPro" id="IPR027417">
    <property type="entry name" value="P-loop_NTPase"/>
</dbReference>
<name>A0A5K7XKG9_9BACT</name>
<dbReference type="Proteomes" id="UP000326837">
    <property type="component" value="Chromosome"/>
</dbReference>
<evidence type="ECO:0000256" key="1">
    <source>
        <dbReference type="ARBA" id="ARBA00009320"/>
    </source>
</evidence>
<dbReference type="AlphaFoldDB" id="A0A5K7XKG9"/>
<dbReference type="PANTHER" id="PTHR42743">
    <property type="entry name" value="AMINO-ACID AMINOTRANSFERASE"/>
    <property type="match status" value="1"/>
</dbReference>
<dbReference type="GO" id="GO:0019752">
    <property type="term" value="P:carboxylic acid metabolic process"/>
    <property type="evidence" value="ECO:0007669"/>
    <property type="project" value="TreeGrafter"/>
</dbReference>
<gene>
    <name evidence="2" type="ORF">PLANPX_4385</name>
</gene>
<evidence type="ECO:0000313" key="3">
    <source>
        <dbReference type="Proteomes" id="UP000326837"/>
    </source>
</evidence>